<dbReference type="InterPro" id="IPR032675">
    <property type="entry name" value="LRR_dom_sf"/>
</dbReference>
<sequence>MDSILPDVQPRALNGPLTVDELLKTLRDCNYLRVSSQEASQYIQDAHHDLNLFENHIQHIRARQATLKRDITRYGSLHAPARKIPPEVLRRMFGFASGQSMFARGYANKVGWSSMIFRISSVCSRWRDVAVHSPELWADMCFDLDERAKDPVQLSLARAHTHPLSLEVKGGSNETQARTELLLLLKKNSSRLSHLDLQGFCPDLLENFGSTPILESIQCDGLVVDDILAECIPHAPRLHQIMYCMSDWVSFESMSFLPRTVRHFEMEHDGSSTLFSLFDAMRNTPMLEFLVYTGAAIYDSGEPFQTSDEDLECVVSNMTSLTIQQWGAEGFFALVSHLLRGSTLPHLKHLTIDFAGADEFRTNTDKVFEGQWPRPELHVFLKRSGCNLTTLSLKGLPLPENDVLALLEYTPSLHSLTLHEFLFGEDLARFEHLPPKLHKTVTKTFLRHLEATTFSVDAFSVQHSILPKLKYLELKVQSHFDADEMFVDVVQSRWNRATGDLCSINMERLRTVVLYVAGRELAETIYEPLRRVDEAGMMVSVFGDGKRIV</sequence>
<dbReference type="Proteomes" id="UP001437256">
    <property type="component" value="Unassembled WGS sequence"/>
</dbReference>
<dbReference type="EMBL" id="JBBXMP010000142">
    <property type="protein sequence ID" value="KAL0061256.1"/>
    <property type="molecule type" value="Genomic_DNA"/>
</dbReference>
<gene>
    <name evidence="2" type="ORF">AAF712_011914</name>
</gene>
<protein>
    <recommendedName>
        <fullName evidence="1">F-box domain-containing protein</fullName>
    </recommendedName>
</protein>
<dbReference type="Pfam" id="PF12937">
    <property type="entry name" value="F-box-like"/>
    <property type="match status" value="1"/>
</dbReference>
<accession>A0ABR2ZI50</accession>
<keyword evidence="3" id="KW-1185">Reference proteome</keyword>
<evidence type="ECO:0000259" key="1">
    <source>
        <dbReference type="Pfam" id="PF12937"/>
    </source>
</evidence>
<dbReference type="SUPFAM" id="SSF52047">
    <property type="entry name" value="RNI-like"/>
    <property type="match status" value="1"/>
</dbReference>
<evidence type="ECO:0000313" key="3">
    <source>
        <dbReference type="Proteomes" id="UP001437256"/>
    </source>
</evidence>
<dbReference type="InterPro" id="IPR001810">
    <property type="entry name" value="F-box_dom"/>
</dbReference>
<reference evidence="2 3" key="1">
    <citation type="submission" date="2024-05" db="EMBL/GenBank/DDBJ databases">
        <title>A draft genome resource for the thread blight pathogen Marasmius tenuissimus strain MS-2.</title>
        <authorList>
            <person name="Yulfo-Soto G.E."/>
            <person name="Baruah I.K."/>
            <person name="Amoako-Attah I."/>
            <person name="Bukari Y."/>
            <person name="Meinhardt L.W."/>
            <person name="Bailey B.A."/>
            <person name="Cohen S.P."/>
        </authorList>
    </citation>
    <scope>NUCLEOTIDE SEQUENCE [LARGE SCALE GENOMIC DNA]</scope>
    <source>
        <strain evidence="2 3">MS-2</strain>
    </source>
</reference>
<comment type="caution">
    <text evidence="2">The sequence shown here is derived from an EMBL/GenBank/DDBJ whole genome shotgun (WGS) entry which is preliminary data.</text>
</comment>
<dbReference type="Gene3D" id="3.80.10.10">
    <property type="entry name" value="Ribonuclease Inhibitor"/>
    <property type="match status" value="1"/>
</dbReference>
<name>A0ABR2ZI50_9AGAR</name>
<dbReference type="Gene3D" id="1.20.1280.50">
    <property type="match status" value="1"/>
</dbReference>
<evidence type="ECO:0000313" key="2">
    <source>
        <dbReference type="EMBL" id="KAL0061256.1"/>
    </source>
</evidence>
<feature type="domain" description="F-box" evidence="1">
    <location>
        <begin position="83"/>
        <end position="142"/>
    </location>
</feature>
<organism evidence="2 3">
    <name type="scientific">Marasmius tenuissimus</name>
    <dbReference type="NCBI Taxonomy" id="585030"/>
    <lineage>
        <taxon>Eukaryota</taxon>
        <taxon>Fungi</taxon>
        <taxon>Dikarya</taxon>
        <taxon>Basidiomycota</taxon>
        <taxon>Agaricomycotina</taxon>
        <taxon>Agaricomycetes</taxon>
        <taxon>Agaricomycetidae</taxon>
        <taxon>Agaricales</taxon>
        <taxon>Marasmiineae</taxon>
        <taxon>Marasmiaceae</taxon>
        <taxon>Marasmius</taxon>
    </lineage>
</organism>
<proteinExistence type="predicted"/>